<name>A0A4E0PUJ1_9EURY</name>
<dbReference type="OrthoDB" id="126354at2157"/>
<evidence type="ECO:0000313" key="1">
    <source>
        <dbReference type="EMBL" id="TGC06964.1"/>
    </source>
</evidence>
<dbReference type="AlphaFoldDB" id="A0A4E0PUJ1"/>
<organism evidence="1 2">
    <name type="scientific">Methanolobus halotolerans</name>
    <dbReference type="NCBI Taxonomy" id="2052935"/>
    <lineage>
        <taxon>Archaea</taxon>
        <taxon>Methanobacteriati</taxon>
        <taxon>Methanobacteriota</taxon>
        <taxon>Stenosarchaea group</taxon>
        <taxon>Methanomicrobia</taxon>
        <taxon>Methanosarcinales</taxon>
        <taxon>Methanosarcinaceae</taxon>
        <taxon>Methanolobus</taxon>
    </lineage>
</organism>
<dbReference type="RefSeq" id="WP_135390574.1">
    <property type="nucleotide sequence ID" value="NZ_PGGK01000020.1"/>
</dbReference>
<evidence type="ECO:0000313" key="2">
    <source>
        <dbReference type="Proteomes" id="UP000297295"/>
    </source>
</evidence>
<comment type="caution">
    <text evidence="1">The sequence shown here is derived from an EMBL/GenBank/DDBJ whole genome shotgun (WGS) entry which is preliminary data.</text>
</comment>
<dbReference type="EMBL" id="PGGK01000020">
    <property type="protein sequence ID" value="TGC06964.1"/>
    <property type="molecule type" value="Genomic_DNA"/>
</dbReference>
<keyword evidence="2" id="KW-1185">Reference proteome</keyword>
<gene>
    <name evidence="1" type="ORF">CUN85_12195</name>
</gene>
<protein>
    <submittedName>
        <fullName evidence="1">Uncharacterized protein</fullName>
    </submittedName>
</protein>
<proteinExistence type="predicted"/>
<reference evidence="1 2" key="1">
    <citation type="submission" date="2017-11" db="EMBL/GenBank/DDBJ databases">
        <title>Isolation and Characterization of Methanogenic Archaea from Saline Meromictic Lake at Siberia.</title>
        <authorList>
            <person name="Shen Y."/>
            <person name="Huang H.-H."/>
            <person name="Lai M.-C."/>
            <person name="Chen S.-C."/>
        </authorList>
    </citation>
    <scope>NUCLEOTIDE SEQUENCE [LARGE SCALE GENOMIC DNA]</scope>
    <source>
        <strain evidence="1 2">SY-01</strain>
    </source>
</reference>
<dbReference type="Proteomes" id="UP000297295">
    <property type="component" value="Unassembled WGS sequence"/>
</dbReference>
<accession>A0A4E0PUJ1</accession>
<sequence>MLCVSITGAEENNSDKYSFERYGGEEFTPQPMEFGENIKSQEKDDSLSISTTERKHVYLQFYDILTEEQKQTLGQYDVEFIKSSGAYTYIFSMPADITPADLPAESGLRWMGPIPVENKYDRTYGPDVPAWARAENGNVKLGIIFYEDVAPKDSESIAKKYSHNFSTPQNGRP</sequence>